<dbReference type="SUPFAM" id="SSF49265">
    <property type="entry name" value="Fibronectin type III"/>
    <property type="match status" value="1"/>
</dbReference>
<proteinExistence type="predicted"/>
<dbReference type="Gene3D" id="2.60.40.10">
    <property type="entry name" value="Immunoglobulins"/>
    <property type="match status" value="1"/>
</dbReference>
<evidence type="ECO:0000313" key="3">
    <source>
        <dbReference type="EMBL" id="VFK35500.1"/>
    </source>
</evidence>
<name>A0A451BGB8_9GAMM</name>
<reference evidence="4" key="1">
    <citation type="submission" date="2019-02" db="EMBL/GenBank/DDBJ databases">
        <authorList>
            <person name="Gruber-Vodicka R. H."/>
            <person name="Seah K. B. B."/>
        </authorList>
    </citation>
    <scope>NUCLEOTIDE SEQUENCE</scope>
    <source>
        <strain evidence="2">BECK_BZ197</strain>
        <strain evidence="4">BECK_BZ198</strain>
        <strain evidence="3">BECK_BZ199</strain>
    </source>
</reference>
<evidence type="ECO:0000313" key="4">
    <source>
        <dbReference type="EMBL" id="VFK77312.1"/>
    </source>
</evidence>
<dbReference type="EMBL" id="CAADFQ010000122">
    <property type="protein sequence ID" value="VFK35500.1"/>
    <property type="molecule type" value="Genomic_DNA"/>
</dbReference>
<dbReference type="AlphaFoldDB" id="A0A451BGB8"/>
<dbReference type="Pfam" id="PF00041">
    <property type="entry name" value="fn3"/>
    <property type="match status" value="1"/>
</dbReference>
<dbReference type="PROSITE" id="PS50853">
    <property type="entry name" value="FN3"/>
    <property type="match status" value="1"/>
</dbReference>
<dbReference type="InterPro" id="IPR003961">
    <property type="entry name" value="FN3_dom"/>
</dbReference>
<dbReference type="InterPro" id="IPR036116">
    <property type="entry name" value="FN3_sf"/>
</dbReference>
<dbReference type="CDD" id="cd00063">
    <property type="entry name" value="FN3"/>
    <property type="match status" value="1"/>
</dbReference>
<gene>
    <name evidence="2" type="ORF">BECKMB1821G_GA0114241_103137</name>
    <name evidence="4" type="ORF">BECKMB1821H_GA0114242_11225</name>
    <name evidence="3" type="ORF">BECKMB1821I_GA0114274_11224</name>
</gene>
<dbReference type="InterPro" id="IPR013783">
    <property type="entry name" value="Ig-like_fold"/>
</dbReference>
<protein>
    <submittedName>
        <fullName evidence="4">Fibronectin type III domain-containing protein</fullName>
    </submittedName>
</protein>
<evidence type="ECO:0000313" key="2">
    <source>
        <dbReference type="EMBL" id="VFK27925.1"/>
    </source>
</evidence>
<dbReference type="EMBL" id="CAADFO010000031">
    <property type="protein sequence ID" value="VFK27925.1"/>
    <property type="molecule type" value="Genomic_DNA"/>
</dbReference>
<organism evidence="4">
    <name type="scientific">Candidatus Kentrum sp. MB</name>
    <dbReference type="NCBI Taxonomy" id="2138164"/>
    <lineage>
        <taxon>Bacteria</taxon>
        <taxon>Pseudomonadati</taxon>
        <taxon>Pseudomonadota</taxon>
        <taxon>Gammaproteobacteria</taxon>
        <taxon>Candidatus Kentrum</taxon>
    </lineage>
</organism>
<feature type="domain" description="Fibronectin type-III" evidence="1">
    <location>
        <begin position="115"/>
        <end position="205"/>
    </location>
</feature>
<dbReference type="SMART" id="SM00060">
    <property type="entry name" value="FN3"/>
    <property type="match status" value="1"/>
</dbReference>
<sequence>MSSRKFPIGEAEILALGQKMSAGFAAHTELYPDPVIKMEDFDAAMVACVAARDAVVEANAQARRAVEAKDKVMAAFVQKMKTNLRYAENTVNFDNGDLELIGWRGRRTSTHHLTAPGQTRELISSNRGEGWIDLSWKAPRDGGKVAAYKVQRREADSENWLDVGAAIETAIRVSGQPSGKRLEFRVVALNKAGEGEASNGVLAVL</sequence>
<dbReference type="EMBL" id="CAADGH010000122">
    <property type="protein sequence ID" value="VFK77312.1"/>
    <property type="molecule type" value="Genomic_DNA"/>
</dbReference>
<evidence type="ECO:0000259" key="1">
    <source>
        <dbReference type="PROSITE" id="PS50853"/>
    </source>
</evidence>
<accession>A0A451BGB8</accession>